<sequence>MTCYTWGDRMEIYSKKLGAKIIPYNLRHSYAIGFLRGGSDMKEQHAMASPLNRLMPIKKRAGKRG</sequence>
<dbReference type="EMBL" id="BMKR01000036">
    <property type="protein sequence ID" value="GGG03700.1"/>
    <property type="molecule type" value="Genomic_DNA"/>
</dbReference>
<protein>
    <recommendedName>
        <fullName evidence="3">Tyr recombinase domain-containing protein</fullName>
    </recommendedName>
</protein>
<reference evidence="1" key="2">
    <citation type="submission" date="2020-09" db="EMBL/GenBank/DDBJ databases">
        <authorList>
            <person name="Sun Q."/>
            <person name="Zhou Y."/>
        </authorList>
    </citation>
    <scope>NUCLEOTIDE SEQUENCE</scope>
    <source>
        <strain evidence="1">CGMCC 1.16134</strain>
    </source>
</reference>
<dbReference type="AlphaFoldDB" id="A0A917FV77"/>
<keyword evidence="2" id="KW-1185">Reference proteome</keyword>
<evidence type="ECO:0000313" key="2">
    <source>
        <dbReference type="Proteomes" id="UP000637643"/>
    </source>
</evidence>
<evidence type="ECO:0000313" key="1">
    <source>
        <dbReference type="EMBL" id="GGG03700.1"/>
    </source>
</evidence>
<proteinExistence type="predicted"/>
<gene>
    <name evidence="1" type="ORF">GCM10010912_55550</name>
</gene>
<comment type="caution">
    <text evidence="1">The sequence shown here is derived from an EMBL/GenBank/DDBJ whole genome shotgun (WGS) entry which is preliminary data.</text>
</comment>
<accession>A0A917FV77</accession>
<reference evidence="1" key="1">
    <citation type="journal article" date="2014" name="Int. J. Syst. Evol. Microbiol.">
        <title>Complete genome sequence of Corynebacterium casei LMG S-19264T (=DSM 44701T), isolated from a smear-ripened cheese.</title>
        <authorList>
            <consortium name="US DOE Joint Genome Institute (JGI-PGF)"/>
            <person name="Walter F."/>
            <person name="Albersmeier A."/>
            <person name="Kalinowski J."/>
            <person name="Ruckert C."/>
        </authorList>
    </citation>
    <scope>NUCLEOTIDE SEQUENCE</scope>
    <source>
        <strain evidence="1">CGMCC 1.16134</strain>
    </source>
</reference>
<evidence type="ECO:0008006" key="3">
    <source>
        <dbReference type="Google" id="ProtNLM"/>
    </source>
</evidence>
<organism evidence="1 2">
    <name type="scientific">Paenibacillus albidus</name>
    <dbReference type="NCBI Taxonomy" id="2041023"/>
    <lineage>
        <taxon>Bacteria</taxon>
        <taxon>Bacillati</taxon>
        <taxon>Bacillota</taxon>
        <taxon>Bacilli</taxon>
        <taxon>Bacillales</taxon>
        <taxon>Paenibacillaceae</taxon>
        <taxon>Paenibacillus</taxon>
    </lineage>
</organism>
<name>A0A917FV77_9BACL</name>
<dbReference type="Proteomes" id="UP000637643">
    <property type="component" value="Unassembled WGS sequence"/>
</dbReference>